<evidence type="ECO:0000256" key="12">
    <source>
        <dbReference type="RuleBase" id="RU362118"/>
    </source>
</evidence>
<dbReference type="Pfam" id="PF01053">
    <property type="entry name" value="Cys_Met_Meta_PP"/>
    <property type="match status" value="1"/>
</dbReference>
<comment type="cofactor">
    <cofactor evidence="1 12">
        <name>pyridoxal 5'-phosphate</name>
        <dbReference type="ChEBI" id="CHEBI:597326"/>
    </cofactor>
</comment>
<dbReference type="InterPro" id="IPR006237">
    <property type="entry name" value="L-Met_gamma_lys"/>
</dbReference>
<dbReference type="NCBIfam" id="TIGR01328">
    <property type="entry name" value="met_gam_lyase"/>
    <property type="match status" value="1"/>
</dbReference>
<comment type="similarity">
    <text evidence="2">Belongs to the trans-sulfuration enzymes family. L-methionine gamma-lyase subfamily.</text>
</comment>
<dbReference type="EMBL" id="FNEN01000001">
    <property type="protein sequence ID" value="SDI35246.1"/>
    <property type="molecule type" value="Genomic_DNA"/>
</dbReference>
<evidence type="ECO:0000256" key="7">
    <source>
        <dbReference type="ARBA" id="ARBA00047175"/>
    </source>
</evidence>
<keyword evidence="6 13" id="KW-0456">Lyase</keyword>
<dbReference type="Proteomes" id="UP000198853">
    <property type="component" value="Unassembled WGS sequence"/>
</dbReference>
<dbReference type="FunFam" id="3.90.1150.10:FF:000033">
    <property type="entry name" value="Cystathionine gamma-synthase"/>
    <property type="match status" value="1"/>
</dbReference>
<dbReference type="OrthoDB" id="9803887at2"/>
<dbReference type="EC" id="4.4.1.2" evidence="7"/>
<dbReference type="InterPro" id="IPR015424">
    <property type="entry name" value="PyrdxlP-dep_Trfase"/>
</dbReference>
<evidence type="ECO:0000256" key="4">
    <source>
        <dbReference type="ARBA" id="ARBA00019040"/>
    </source>
</evidence>
<comment type="catalytic activity">
    <reaction evidence="9">
        <text>L-homocysteine + H2O = 2-oxobutanoate + hydrogen sulfide + NH4(+) + H(+)</text>
        <dbReference type="Rhea" id="RHEA:14501"/>
        <dbReference type="ChEBI" id="CHEBI:15377"/>
        <dbReference type="ChEBI" id="CHEBI:15378"/>
        <dbReference type="ChEBI" id="CHEBI:16763"/>
        <dbReference type="ChEBI" id="CHEBI:28938"/>
        <dbReference type="ChEBI" id="CHEBI:29919"/>
        <dbReference type="ChEBI" id="CHEBI:58199"/>
        <dbReference type="EC" id="4.4.1.2"/>
    </reaction>
    <physiologicalReaction direction="left-to-right" evidence="9">
        <dbReference type="Rhea" id="RHEA:14502"/>
    </physiologicalReaction>
</comment>
<evidence type="ECO:0000256" key="2">
    <source>
        <dbReference type="ARBA" id="ARBA00008667"/>
    </source>
</evidence>
<dbReference type="Gene3D" id="3.40.640.10">
    <property type="entry name" value="Type I PLP-dependent aspartate aminotransferase-like (Major domain)"/>
    <property type="match status" value="1"/>
</dbReference>
<dbReference type="RefSeq" id="WP_090395873.1">
    <property type="nucleotide sequence ID" value="NZ_FNEN01000001.1"/>
</dbReference>
<sequence>MPVNKETGYIHGLEDKERHYGSLVPPIYQSSTFTFPDAESGAARFAGNESGYMYSRLGNPTVQAFEERMAEAEGGEKALAFASGMAAVSAVLTSLLRSGDHVLVSKGVYGCTFGLLSWLSDRFQVNADYISMENKSDLEEHLQSTTKVIYVETPINPTMKMTDFSLITQFAQEHNLTVVVDNTFASPYLQRPLEHNADVVVHSATKYLGGHGDVIAGVAIGSFDFMEAVRKNAQKDMGGVLGSFEAWLLLRGMKTLAVRMDRHCANAKVIAEKLKKHPEIESIFFPGDADFKQYELAAKQMDQPGGMISFTLKGGKEAAFNMMNRLKMIAIAVSLGDAETLIQHPTSMTHAVIPEAEREFMEIGDNMLRLSIGLEHHEDIWRDLEQALAEE</sequence>
<dbReference type="InterPro" id="IPR015422">
    <property type="entry name" value="PyrdxlP-dep_Trfase_small"/>
</dbReference>
<evidence type="ECO:0000256" key="11">
    <source>
        <dbReference type="PIRSR" id="PIRSR001434-2"/>
    </source>
</evidence>
<dbReference type="PANTHER" id="PTHR11808:SF80">
    <property type="entry name" value="CYSTATHIONINE GAMMA-LYASE"/>
    <property type="match status" value="1"/>
</dbReference>
<feature type="modified residue" description="N6-(pyridoxal phosphate)lysine" evidence="11">
    <location>
        <position position="206"/>
    </location>
</feature>
<dbReference type="SUPFAM" id="SSF53383">
    <property type="entry name" value="PLP-dependent transferases"/>
    <property type="match status" value="1"/>
</dbReference>
<dbReference type="Gene3D" id="3.90.1150.10">
    <property type="entry name" value="Aspartate Aminotransferase, domain 1"/>
    <property type="match status" value="1"/>
</dbReference>
<dbReference type="PANTHER" id="PTHR11808">
    <property type="entry name" value="TRANS-SULFURATION ENZYME FAMILY MEMBER"/>
    <property type="match status" value="1"/>
</dbReference>
<evidence type="ECO:0000256" key="5">
    <source>
        <dbReference type="ARBA" id="ARBA00022898"/>
    </source>
</evidence>
<name>A0A1G8JVJ0_9BACI</name>
<dbReference type="GO" id="GO:0018826">
    <property type="term" value="F:methionine gamma-lyase activity"/>
    <property type="evidence" value="ECO:0007669"/>
    <property type="project" value="UniProtKB-EC"/>
</dbReference>
<keyword evidence="5 11" id="KW-0663">Pyridoxal phosphate</keyword>
<organism evidence="13 14">
    <name type="scientific">Natribacillus halophilus</name>
    <dbReference type="NCBI Taxonomy" id="549003"/>
    <lineage>
        <taxon>Bacteria</taxon>
        <taxon>Bacillati</taxon>
        <taxon>Bacillota</taxon>
        <taxon>Bacilli</taxon>
        <taxon>Bacillales</taxon>
        <taxon>Bacillaceae</taxon>
        <taxon>Natribacillus</taxon>
    </lineage>
</organism>
<dbReference type="GO" id="GO:0009086">
    <property type="term" value="P:methionine biosynthetic process"/>
    <property type="evidence" value="ECO:0007669"/>
    <property type="project" value="UniProtKB-ARBA"/>
</dbReference>
<dbReference type="GO" id="GO:0019346">
    <property type="term" value="P:transsulfuration"/>
    <property type="evidence" value="ECO:0007669"/>
    <property type="project" value="InterPro"/>
</dbReference>
<accession>A0A1G8JVJ0</accession>
<dbReference type="InterPro" id="IPR054542">
    <property type="entry name" value="Cys_met_metab_PP"/>
</dbReference>
<evidence type="ECO:0000313" key="13">
    <source>
        <dbReference type="EMBL" id="SDI35246.1"/>
    </source>
</evidence>
<evidence type="ECO:0000256" key="1">
    <source>
        <dbReference type="ARBA" id="ARBA00001933"/>
    </source>
</evidence>
<dbReference type="CDD" id="cd00614">
    <property type="entry name" value="CGS_like"/>
    <property type="match status" value="1"/>
</dbReference>
<dbReference type="GO" id="GO:0005737">
    <property type="term" value="C:cytoplasm"/>
    <property type="evidence" value="ECO:0007669"/>
    <property type="project" value="TreeGrafter"/>
</dbReference>
<proteinExistence type="inferred from homology"/>
<evidence type="ECO:0000256" key="3">
    <source>
        <dbReference type="ARBA" id="ARBA00012222"/>
    </source>
</evidence>
<evidence type="ECO:0000256" key="10">
    <source>
        <dbReference type="ARBA" id="ARBA00052699"/>
    </source>
</evidence>
<dbReference type="AlphaFoldDB" id="A0A1G8JVJ0"/>
<dbReference type="PROSITE" id="PS00868">
    <property type="entry name" value="CYS_MET_METAB_PP"/>
    <property type="match status" value="1"/>
</dbReference>
<dbReference type="GO" id="GO:0047982">
    <property type="term" value="F:homocysteine desulfhydrase activity"/>
    <property type="evidence" value="ECO:0007669"/>
    <property type="project" value="UniProtKB-EC"/>
</dbReference>
<gene>
    <name evidence="13" type="ORF">SAMN04488123_101419</name>
</gene>
<protein>
    <recommendedName>
        <fullName evidence="4">L-methionine gamma-lyase</fullName>
        <ecNumber evidence="3">4.4.1.11</ecNumber>
        <ecNumber evidence="7">4.4.1.2</ecNumber>
    </recommendedName>
    <alternativeName>
        <fullName evidence="8">Homocysteine desulfhydrase</fullName>
    </alternativeName>
</protein>
<dbReference type="EC" id="4.4.1.11" evidence="3"/>
<comment type="catalytic activity">
    <reaction evidence="10">
        <text>L-methionine + H2O = methanethiol + 2-oxobutanoate + NH4(+)</text>
        <dbReference type="Rhea" id="RHEA:23800"/>
        <dbReference type="ChEBI" id="CHEBI:15377"/>
        <dbReference type="ChEBI" id="CHEBI:16007"/>
        <dbReference type="ChEBI" id="CHEBI:16763"/>
        <dbReference type="ChEBI" id="CHEBI:28938"/>
        <dbReference type="ChEBI" id="CHEBI:57844"/>
        <dbReference type="EC" id="4.4.1.11"/>
    </reaction>
    <physiologicalReaction direction="left-to-right" evidence="10">
        <dbReference type="Rhea" id="RHEA:23801"/>
    </physiologicalReaction>
</comment>
<keyword evidence="14" id="KW-1185">Reference proteome</keyword>
<evidence type="ECO:0000313" key="14">
    <source>
        <dbReference type="Proteomes" id="UP000198853"/>
    </source>
</evidence>
<reference evidence="13 14" key="1">
    <citation type="submission" date="2016-10" db="EMBL/GenBank/DDBJ databases">
        <authorList>
            <person name="de Groot N.N."/>
        </authorList>
    </citation>
    <scope>NUCLEOTIDE SEQUENCE [LARGE SCALE GENOMIC DNA]</scope>
    <source>
        <strain evidence="13 14">DSM 21771</strain>
    </source>
</reference>
<dbReference type="GO" id="GO:0030170">
    <property type="term" value="F:pyridoxal phosphate binding"/>
    <property type="evidence" value="ECO:0007669"/>
    <property type="project" value="InterPro"/>
</dbReference>
<dbReference type="InterPro" id="IPR000277">
    <property type="entry name" value="Cys/Met-Metab_PyrdxlP-dep_enz"/>
</dbReference>
<dbReference type="PIRSF" id="PIRSF001434">
    <property type="entry name" value="CGS"/>
    <property type="match status" value="1"/>
</dbReference>
<evidence type="ECO:0000256" key="6">
    <source>
        <dbReference type="ARBA" id="ARBA00023239"/>
    </source>
</evidence>
<dbReference type="FunFam" id="3.40.640.10:FF:000046">
    <property type="entry name" value="Cystathionine gamma-lyase"/>
    <property type="match status" value="1"/>
</dbReference>
<dbReference type="InterPro" id="IPR015421">
    <property type="entry name" value="PyrdxlP-dep_Trfase_major"/>
</dbReference>
<evidence type="ECO:0000256" key="9">
    <source>
        <dbReference type="ARBA" id="ARBA00048780"/>
    </source>
</evidence>
<evidence type="ECO:0000256" key="8">
    <source>
        <dbReference type="ARBA" id="ARBA00047199"/>
    </source>
</evidence>